<organism evidence="2 3">
    <name type="scientific">Pelagibius litoralis</name>
    <dbReference type="NCBI Taxonomy" id="374515"/>
    <lineage>
        <taxon>Bacteria</taxon>
        <taxon>Pseudomonadati</taxon>
        <taxon>Pseudomonadota</taxon>
        <taxon>Alphaproteobacteria</taxon>
        <taxon>Rhodospirillales</taxon>
        <taxon>Rhodovibrionaceae</taxon>
        <taxon>Pelagibius</taxon>
    </lineage>
</organism>
<gene>
    <name evidence="2" type="ORF">HBA54_13460</name>
</gene>
<dbReference type="RefSeq" id="WP_167225358.1">
    <property type="nucleotide sequence ID" value="NZ_JAAQPH010000009.1"/>
</dbReference>
<sequence>MCTLVLLRRPGHPWPLLLAANRDEMIDRPWAPPGRHWSDRPETVAGLDRTAGGSWLGMNDHGLVAAILNRKGSLGPAADKRSRGELVLEALDHADAVSAAEALADLNPAAYRSFNLVVADNRDAYWISNPDGPAARAVALRPITEGLSMVTAYDLNDPQSPRIKRHRHDLEQAAAPDPASGDWSAWQAIMARSAADDPQSEAEAAMTVDLGAFQTVSSSLIALPAAPQSLGAEPPRPVWMFAAGRPDRQLYEPVGLGSPPTAESQTDPASWDPTEGI</sequence>
<accession>A0A967EY64</accession>
<evidence type="ECO:0000256" key="1">
    <source>
        <dbReference type="SAM" id="MobiDB-lite"/>
    </source>
</evidence>
<dbReference type="EMBL" id="JAAQPH010000009">
    <property type="protein sequence ID" value="NIA69603.1"/>
    <property type="molecule type" value="Genomic_DNA"/>
</dbReference>
<keyword evidence="3" id="KW-1185">Reference proteome</keyword>
<protein>
    <submittedName>
        <fullName evidence="2">NRDE family protein</fullName>
    </submittedName>
</protein>
<dbReference type="PANTHER" id="PTHR17985:SF8">
    <property type="entry name" value="TRANSPORT AND GOLGI ORGANIZATION PROTEIN 2 HOMOLOG"/>
    <property type="match status" value="1"/>
</dbReference>
<dbReference type="Proteomes" id="UP000761264">
    <property type="component" value="Unassembled WGS sequence"/>
</dbReference>
<feature type="region of interest" description="Disordered" evidence="1">
    <location>
        <begin position="249"/>
        <end position="277"/>
    </location>
</feature>
<dbReference type="Gene3D" id="3.60.60.10">
    <property type="entry name" value="Penicillin V Acylase, Chain A"/>
    <property type="match status" value="1"/>
</dbReference>
<dbReference type="Pfam" id="PF05742">
    <property type="entry name" value="TANGO2"/>
    <property type="match status" value="1"/>
</dbReference>
<reference evidence="2" key="1">
    <citation type="submission" date="2020-03" db="EMBL/GenBank/DDBJ databases">
        <title>Genome of Pelagibius litoralis DSM 21314T.</title>
        <authorList>
            <person name="Wang G."/>
        </authorList>
    </citation>
    <scope>NUCLEOTIDE SEQUENCE</scope>
    <source>
        <strain evidence="2">DSM 21314</strain>
    </source>
</reference>
<comment type="caution">
    <text evidence="2">The sequence shown here is derived from an EMBL/GenBank/DDBJ whole genome shotgun (WGS) entry which is preliminary data.</text>
</comment>
<evidence type="ECO:0000313" key="3">
    <source>
        <dbReference type="Proteomes" id="UP000761264"/>
    </source>
</evidence>
<dbReference type="AlphaFoldDB" id="A0A967EY64"/>
<evidence type="ECO:0000313" key="2">
    <source>
        <dbReference type="EMBL" id="NIA69603.1"/>
    </source>
</evidence>
<dbReference type="InterPro" id="IPR008551">
    <property type="entry name" value="TANGO2"/>
</dbReference>
<dbReference type="PANTHER" id="PTHR17985">
    <property type="entry name" value="SER/THR-RICH PROTEIN T10 IN DGCR REGION"/>
    <property type="match status" value="1"/>
</dbReference>
<proteinExistence type="predicted"/>
<name>A0A967EY64_9PROT</name>